<name>A0A7Y6A4B8_9CELL</name>
<accession>A0A7Y6A4B8</accession>
<evidence type="ECO:0000313" key="2">
    <source>
        <dbReference type="Proteomes" id="UP000565724"/>
    </source>
</evidence>
<gene>
    <name evidence="1" type="ORF">HP550_19955</name>
</gene>
<evidence type="ECO:0008006" key="3">
    <source>
        <dbReference type="Google" id="ProtNLM"/>
    </source>
</evidence>
<reference evidence="1 2" key="1">
    <citation type="submission" date="2020-05" db="EMBL/GenBank/DDBJ databases">
        <title>Genome Sequencing of Type Strains.</title>
        <authorList>
            <person name="Lemaire J.F."/>
            <person name="Inderbitzin P."/>
            <person name="Gregorio O.A."/>
            <person name="Collins S.B."/>
            <person name="Wespe N."/>
            <person name="Knight-Connoni V."/>
        </authorList>
    </citation>
    <scope>NUCLEOTIDE SEQUENCE [LARGE SCALE GENOMIC DNA]</scope>
    <source>
        <strain evidence="1 2">ATCC 25174</strain>
    </source>
</reference>
<dbReference type="EMBL" id="JABMCI010000070">
    <property type="protein sequence ID" value="NUU19529.1"/>
    <property type="molecule type" value="Genomic_DNA"/>
</dbReference>
<comment type="caution">
    <text evidence="1">The sequence shown here is derived from an EMBL/GenBank/DDBJ whole genome shotgun (WGS) entry which is preliminary data.</text>
</comment>
<keyword evidence="2" id="KW-1185">Reference proteome</keyword>
<evidence type="ECO:0000313" key="1">
    <source>
        <dbReference type="EMBL" id="NUU19529.1"/>
    </source>
</evidence>
<organism evidence="1 2">
    <name type="scientific">Cellulomonas humilata</name>
    <dbReference type="NCBI Taxonomy" id="144055"/>
    <lineage>
        <taxon>Bacteria</taxon>
        <taxon>Bacillati</taxon>
        <taxon>Actinomycetota</taxon>
        <taxon>Actinomycetes</taxon>
        <taxon>Micrococcales</taxon>
        <taxon>Cellulomonadaceae</taxon>
        <taxon>Cellulomonas</taxon>
    </lineage>
</organism>
<dbReference type="Proteomes" id="UP000565724">
    <property type="component" value="Unassembled WGS sequence"/>
</dbReference>
<proteinExistence type="predicted"/>
<dbReference type="AlphaFoldDB" id="A0A7Y6A4B8"/>
<protein>
    <recommendedName>
        <fullName evidence="3">RiboL-PSP-HEPN domain-containing protein</fullName>
    </recommendedName>
</protein>
<dbReference type="RefSeq" id="WP_175349391.1">
    <property type="nucleotide sequence ID" value="NZ_JABMCI010000070.1"/>
</dbReference>
<sequence>MTSRSRAALAKGLEGLRIASLEPAVRASDPAGEMLRRGLAVSSYNLLETFVDARVHELATFVNQGHLHFADLPERVQQRATRHLLDVAGARVRRLPPTDVRSFVETVGQSLVAVSGPVNLSALTWLWPGSNMNSDDYAALLKLFHVQKPWDAITTLASRLGLPPGDPQTELQQFGLERNRAAHDSSHQVSSIWIPHAINLVVKFAVTFDAFASVASGPLRRAERAYLDNPDWTSSVVGIRRVVERRRDWAEFAESGQRAYRTGPDKHALLVDAATRCSDRDLLTVVDVQGQLTEWSVPLVG</sequence>